<feature type="transmembrane region" description="Helical" evidence="5">
    <location>
        <begin position="33"/>
        <end position="50"/>
    </location>
</feature>
<comment type="caution">
    <text evidence="6">The sequence shown here is derived from an EMBL/GenBank/DDBJ whole genome shotgun (WGS) entry which is preliminary data.</text>
</comment>
<comment type="subcellular location">
    <subcellularLocation>
        <location evidence="1">Membrane</location>
        <topology evidence="1">Multi-pass membrane protein</topology>
    </subcellularLocation>
</comment>
<feature type="transmembrane region" description="Helical" evidence="5">
    <location>
        <begin position="93"/>
        <end position="114"/>
    </location>
</feature>
<evidence type="ECO:0000256" key="1">
    <source>
        <dbReference type="ARBA" id="ARBA00004141"/>
    </source>
</evidence>
<feature type="transmembrane region" description="Helical" evidence="5">
    <location>
        <begin position="62"/>
        <end position="81"/>
    </location>
</feature>
<dbReference type="GO" id="GO:0005886">
    <property type="term" value="C:plasma membrane"/>
    <property type="evidence" value="ECO:0007669"/>
    <property type="project" value="TreeGrafter"/>
</dbReference>
<dbReference type="Gene3D" id="1.20.1740.10">
    <property type="entry name" value="Amino acid/polyamine transporter I"/>
    <property type="match status" value="1"/>
</dbReference>
<evidence type="ECO:0000313" key="6">
    <source>
        <dbReference type="EMBL" id="KAK2557267.1"/>
    </source>
</evidence>
<organism evidence="6 7">
    <name type="scientific">Acropora cervicornis</name>
    <name type="common">Staghorn coral</name>
    <dbReference type="NCBI Taxonomy" id="6130"/>
    <lineage>
        <taxon>Eukaryota</taxon>
        <taxon>Metazoa</taxon>
        <taxon>Cnidaria</taxon>
        <taxon>Anthozoa</taxon>
        <taxon>Hexacorallia</taxon>
        <taxon>Scleractinia</taxon>
        <taxon>Astrocoeniina</taxon>
        <taxon>Acroporidae</taxon>
        <taxon>Acropora</taxon>
    </lineage>
</organism>
<dbReference type="PANTHER" id="PTHR43243:SF105">
    <property type="entry name" value="CATIONIC AMINO ACID TRANSPORTER C-TERMINAL DOMAIN-CONTAINING PROTEIN"/>
    <property type="match status" value="1"/>
</dbReference>
<sequence length="275" mass="29560">MNRILKSFCRKKFIDATTIHTTELSRCLTKLDLTSLGVASTLGAGVYILIGTLARDVAGPGIVLSFLAAALASLLAGLCYAEFGARVPRVGSAYTFSYVAIGELCAFIIGWNLILEYIIAASSVARAWSSYLDSALLNDVIRNFTMFNMRRLDTSGVIATYPDFLAAFVTLLIVVSLCFGVKFTSLTNNVITALNVLVITFIIIFGGSFAQSKNWTDDFLPYGFSGVLAASASAFYAFVGFDIIAASVEESNSPSKDVPVATVLTIGENFKFFDL</sequence>
<dbReference type="PANTHER" id="PTHR43243">
    <property type="entry name" value="INNER MEMBRANE TRANSPORTER YGJI-RELATED"/>
    <property type="match status" value="1"/>
</dbReference>
<dbReference type="AlphaFoldDB" id="A0AAD9V146"/>
<keyword evidence="2 5" id="KW-0812">Transmembrane</keyword>
<name>A0AAD9V146_ACRCE</name>
<evidence type="ECO:0000313" key="7">
    <source>
        <dbReference type="Proteomes" id="UP001249851"/>
    </source>
</evidence>
<evidence type="ECO:0000256" key="5">
    <source>
        <dbReference type="SAM" id="Phobius"/>
    </source>
</evidence>
<feature type="transmembrane region" description="Helical" evidence="5">
    <location>
        <begin position="164"/>
        <end position="183"/>
    </location>
</feature>
<accession>A0AAD9V146</accession>
<gene>
    <name evidence="6" type="ORF">P5673_020357</name>
</gene>
<keyword evidence="3 5" id="KW-1133">Transmembrane helix</keyword>
<dbReference type="Proteomes" id="UP001249851">
    <property type="component" value="Unassembled WGS sequence"/>
</dbReference>
<dbReference type="GO" id="GO:0015171">
    <property type="term" value="F:amino acid transmembrane transporter activity"/>
    <property type="evidence" value="ECO:0007669"/>
    <property type="project" value="TreeGrafter"/>
</dbReference>
<evidence type="ECO:0000256" key="3">
    <source>
        <dbReference type="ARBA" id="ARBA00022989"/>
    </source>
</evidence>
<keyword evidence="4 5" id="KW-0472">Membrane</keyword>
<reference evidence="6" key="1">
    <citation type="journal article" date="2023" name="G3 (Bethesda)">
        <title>Whole genome assembly and annotation of the endangered Caribbean coral Acropora cervicornis.</title>
        <authorList>
            <person name="Selwyn J.D."/>
            <person name="Vollmer S.V."/>
        </authorList>
    </citation>
    <scope>NUCLEOTIDE SEQUENCE</scope>
    <source>
        <strain evidence="6">K2</strain>
    </source>
</reference>
<dbReference type="EMBL" id="JARQWQ010000050">
    <property type="protein sequence ID" value="KAK2557267.1"/>
    <property type="molecule type" value="Genomic_DNA"/>
</dbReference>
<dbReference type="Pfam" id="PF13520">
    <property type="entry name" value="AA_permease_2"/>
    <property type="match status" value="1"/>
</dbReference>
<protein>
    <submittedName>
        <fullName evidence="6">Cationic amino acid transporter 4</fullName>
    </submittedName>
</protein>
<feature type="transmembrane region" description="Helical" evidence="5">
    <location>
        <begin position="222"/>
        <end position="246"/>
    </location>
</feature>
<feature type="transmembrane region" description="Helical" evidence="5">
    <location>
        <begin position="190"/>
        <end position="210"/>
    </location>
</feature>
<proteinExistence type="predicted"/>
<reference evidence="6" key="2">
    <citation type="journal article" date="2023" name="Science">
        <title>Genomic signatures of disease resistance in endangered staghorn corals.</title>
        <authorList>
            <person name="Vollmer S.V."/>
            <person name="Selwyn J.D."/>
            <person name="Despard B.A."/>
            <person name="Roesel C.L."/>
        </authorList>
    </citation>
    <scope>NUCLEOTIDE SEQUENCE</scope>
    <source>
        <strain evidence="6">K2</strain>
    </source>
</reference>
<evidence type="ECO:0000256" key="2">
    <source>
        <dbReference type="ARBA" id="ARBA00022692"/>
    </source>
</evidence>
<dbReference type="InterPro" id="IPR002293">
    <property type="entry name" value="AA/rel_permease1"/>
</dbReference>
<evidence type="ECO:0000256" key="4">
    <source>
        <dbReference type="ARBA" id="ARBA00023136"/>
    </source>
</evidence>
<keyword evidence="7" id="KW-1185">Reference proteome</keyword>